<reference evidence="1 2" key="1">
    <citation type="journal article" date="2021" name="bioRxiv">
        <title>The Gossypium anomalum genome as a resource for cotton improvement and evolutionary analysis of hybrid incompatibility.</title>
        <authorList>
            <person name="Grover C.E."/>
            <person name="Yuan D."/>
            <person name="Arick M.A."/>
            <person name="Miller E.R."/>
            <person name="Hu G."/>
            <person name="Peterson D.G."/>
            <person name="Wendel J.F."/>
            <person name="Udall J.A."/>
        </authorList>
    </citation>
    <scope>NUCLEOTIDE SEQUENCE [LARGE SCALE GENOMIC DNA]</scope>
    <source>
        <strain evidence="1">JFW-Udall</strain>
        <tissue evidence="1">Leaf</tissue>
    </source>
</reference>
<dbReference type="GO" id="GO:0042393">
    <property type="term" value="F:histone binding"/>
    <property type="evidence" value="ECO:0007669"/>
    <property type="project" value="TreeGrafter"/>
</dbReference>
<dbReference type="GO" id="GO:0005634">
    <property type="term" value="C:nucleus"/>
    <property type="evidence" value="ECO:0007669"/>
    <property type="project" value="TreeGrafter"/>
</dbReference>
<organism evidence="1 2">
    <name type="scientific">Gossypium anomalum</name>
    <dbReference type="NCBI Taxonomy" id="47600"/>
    <lineage>
        <taxon>Eukaryota</taxon>
        <taxon>Viridiplantae</taxon>
        <taxon>Streptophyta</taxon>
        <taxon>Embryophyta</taxon>
        <taxon>Tracheophyta</taxon>
        <taxon>Spermatophyta</taxon>
        <taxon>Magnoliopsida</taxon>
        <taxon>eudicotyledons</taxon>
        <taxon>Gunneridae</taxon>
        <taxon>Pentapetalae</taxon>
        <taxon>rosids</taxon>
        <taxon>malvids</taxon>
        <taxon>Malvales</taxon>
        <taxon>Malvaceae</taxon>
        <taxon>Malvoideae</taxon>
        <taxon>Gossypium</taxon>
    </lineage>
</organism>
<dbReference type="GO" id="GO:0003677">
    <property type="term" value="F:DNA binding"/>
    <property type="evidence" value="ECO:0007669"/>
    <property type="project" value="InterPro"/>
</dbReference>
<evidence type="ECO:0000313" key="2">
    <source>
        <dbReference type="Proteomes" id="UP000701853"/>
    </source>
</evidence>
<evidence type="ECO:0000313" key="1">
    <source>
        <dbReference type="EMBL" id="KAG8502845.1"/>
    </source>
</evidence>
<accession>A0A8J5ZIR0</accession>
<name>A0A8J5ZIR0_9ROSI</name>
<comment type="caution">
    <text evidence="1">The sequence shown here is derived from an EMBL/GenBank/DDBJ whole genome shotgun (WGS) entry which is preliminary data.</text>
</comment>
<proteinExistence type="predicted"/>
<keyword evidence="2" id="KW-1185">Reference proteome</keyword>
<dbReference type="PANTHER" id="PTHR13468">
    <property type="entry name" value="DEK PROTEIN"/>
    <property type="match status" value="1"/>
</dbReference>
<gene>
    <name evidence="1" type="ORF">CXB51_000668</name>
</gene>
<dbReference type="PANTHER" id="PTHR13468:SF22">
    <property type="entry name" value="DEK DOMAIN-CONTAINING CHROMATIN-ASSOCIATED PROTEIN 3"/>
    <property type="match status" value="1"/>
</dbReference>
<dbReference type="OrthoDB" id="10339381at2759"/>
<sequence>MVVNKCKMDLEEDIIAKLIDFLEAPHATTAVLLAEKDKVLNFNCSFCQLSIFTHFLRYSFCLLSSLVGVESGKGLPGKMVAKGKDKAKKGKVKPSDYELRTTICGILKEVDFNTKVGLSGLCSLLNRSARKLLSYPAPPLIGKDNV</sequence>
<dbReference type="InterPro" id="IPR044198">
    <property type="entry name" value="DEK"/>
</dbReference>
<protein>
    <submittedName>
        <fullName evidence="1">Uncharacterized protein</fullName>
    </submittedName>
</protein>
<dbReference type="GO" id="GO:2000779">
    <property type="term" value="P:regulation of double-strand break repair"/>
    <property type="evidence" value="ECO:0007669"/>
    <property type="project" value="TreeGrafter"/>
</dbReference>
<dbReference type="GO" id="GO:0006325">
    <property type="term" value="P:chromatin organization"/>
    <property type="evidence" value="ECO:0007669"/>
    <property type="project" value="InterPro"/>
</dbReference>
<dbReference type="EMBL" id="JAHUZN010000001">
    <property type="protein sequence ID" value="KAG8502845.1"/>
    <property type="molecule type" value="Genomic_DNA"/>
</dbReference>
<dbReference type="Proteomes" id="UP000701853">
    <property type="component" value="Chromosome 1"/>
</dbReference>
<dbReference type="AlphaFoldDB" id="A0A8J5ZIR0"/>